<dbReference type="InterPro" id="IPR044023">
    <property type="entry name" value="Ig_7"/>
</dbReference>
<name>A0A1H8IML1_9FLAO</name>
<dbReference type="InterPro" id="IPR016187">
    <property type="entry name" value="CTDL_fold"/>
</dbReference>
<evidence type="ECO:0000256" key="3">
    <source>
        <dbReference type="SAM" id="SignalP"/>
    </source>
</evidence>
<organism evidence="5 6">
    <name type="scientific">Flavobacterium sinopsychrotolerans</name>
    <dbReference type="NCBI Taxonomy" id="604089"/>
    <lineage>
        <taxon>Bacteria</taxon>
        <taxon>Pseudomonadati</taxon>
        <taxon>Bacteroidota</taxon>
        <taxon>Flavobacteriia</taxon>
        <taxon>Flavobacteriales</taxon>
        <taxon>Flavobacteriaceae</taxon>
        <taxon>Flavobacterium</taxon>
    </lineage>
</organism>
<keyword evidence="2" id="KW-0677">Repeat</keyword>
<dbReference type="NCBIfam" id="TIGR04131">
    <property type="entry name" value="Bac_Flav_CTERM"/>
    <property type="match status" value="1"/>
</dbReference>
<evidence type="ECO:0000256" key="2">
    <source>
        <dbReference type="ARBA" id="ARBA00022737"/>
    </source>
</evidence>
<evidence type="ECO:0000259" key="4">
    <source>
        <dbReference type="PROSITE" id="PS50041"/>
    </source>
</evidence>
<feature type="signal peptide" evidence="3">
    <location>
        <begin position="1"/>
        <end position="18"/>
    </location>
</feature>
<dbReference type="InterPro" id="IPR052574">
    <property type="entry name" value="CDIRP"/>
</dbReference>
<accession>A0A1H8IML1</accession>
<dbReference type="Pfam" id="PF19081">
    <property type="entry name" value="Ig_7"/>
    <property type="match status" value="2"/>
</dbReference>
<dbReference type="Gene3D" id="3.10.100.10">
    <property type="entry name" value="Mannose-Binding Protein A, subunit A"/>
    <property type="match status" value="1"/>
</dbReference>
<reference evidence="6" key="1">
    <citation type="submission" date="2016-10" db="EMBL/GenBank/DDBJ databases">
        <authorList>
            <person name="Varghese N."/>
            <person name="Submissions S."/>
        </authorList>
    </citation>
    <scope>NUCLEOTIDE SEQUENCE [LARGE SCALE GENOMIC DNA]</scope>
    <source>
        <strain evidence="6">CGMCC 1.8704</strain>
    </source>
</reference>
<dbReference type="SUPFAM" id="SSF52058">
    <property type="entry name" value="L domain-like"/>
    <property type="match status" value="1"/>
</dbReference>
<sequence>MKKLLFLLLILSNFFGYSQHTLIPDVNFEQALIDLGIDSGVIDGKVPTANVSGIISLDLSNKSITNLTGIQDFLALSYFNCFNNQLSSLDVTKNISLTYLSCFKNQLTSLDVSKNTTLTHLDCNYNKLTSLNVTQNTTLNSLHCTDNQLTNLDVTKNIALNYLYFGGNQLTNIDITNNTSLNYLSCYNNKITSLDLIKNTSLTYLACYNNKLTGLNVSENTKLTDLYCGGNQLTVLDVTKNISLKSLTCWSSQLTSLDVSKNNFLILLFCEDNQLTSLDVSKNTSLIDFACSNNQLTSLNLKNGNNTNLDTYSLSLTSNPNLKCIQVDNTNYSDTNWSSKKDTSASYSNNCGTIVSPTNNPAPTITATGTQIYCTGTPLKIVTDITITGSDASEIGTDAIYIQISTGYVNGQDVIQLSNPTLHPNIVTEWSPLEGKLKLSSATPPAKVLYADFVDAIKDVVFSNSSITPSGSRTFSITLGAANYLPRNGHYYEYFPNIGISWTAAKAAAEQKYYFGIQGYLATITAADEAKIAGEQALGNGWIGGSDVETEGIWKWMTGPENGTVFWNGGINGSAPPNQFAFWNNGEPNNSNGNEHYVHVKALDVLGTPGSWNDLQLNGDASGDYQSKGYIIEYGGMPGDPILEISASTTIIIPQITATTPTSNCGSGTVTLQATASGGTINWYDAASFGNLLHTGNTYTTPFLNTTTTYYVEAGCSNNRTAIMATINTIPTITSINNPVSRCGAGAVTVQATTTNGTVNWYSSLTSNTITGTGTSLTVPNSTQNTTYYAEAVNNGCINGNRIAVDIIIHDPPIVMDEELILCESGSLILDAAIPDMTYSWSTGETTKTIQVTAPGIYNVTVTNRANCSSTKKITVIEHDTPEIDRIDVNETTVVIYLKNPKDYFEYSVDGINYQSWNVFFNLASGLQTAYARDINSCGIDSEVFIVLIAPKFFTPNNDSFNDAWEIKGLVNYPKAEVSIFDRYGKFITRLNAAKPSWDGTFNKNLLPATDYWYVLKIDTNSPEKRGHFSLKR</sequence>
<dbReference type="Pfam" id="PF13585">
    <property type="entry name" value="CHU_C"/>
    <property type="match status" value="1"/>
</dbReference>
<dbReference type="Proteomes" id="UP000198657">
    <property type="component" value="Unassembled WGS sequence"/>
</dbReference>
<proteinExistence type="predicted"/>
<evidence type="ECO:0000313" key="5">
    <source>
        <dbReference type="EMBL" id="SEN69217.1"/>
    </source>
</evidence>
<dbReference type="PANTHER" id="PTHR47566:SF1">
    <property type="entry name" value="PROTEIN NUD1"/>
    <property type="match status" value="1"/>
</dbReference>
<evidence type="ECO:0000256" key="1">
    <source>
        <dbReference type="ARBA" id="ARBA00022614"/>
    </source>
</evidence>
<dbReference type="PROSITE" id="PS50041">
    <property type="entry name" value="C_TYPE_LECTIN_2"/>
    <property type="match status" value="1"/>
</dbReference>
<keyword evidence="6" id="KW-1185">Reference proteome</keyword>
<keyword evidence="3" id="KW-0732">Signal</keyword>
<dbReference type="AlphaFoldDB" id="A0A1H8IML1"/>
<dbReference type="Gene3D" id="3.80.10.10">
    <property type="entry name" value="Ribonuclease Inhibitor"/>
    <property type="match status" value="1"/>
</dbReference>
<dbReference type="OrthoDB" id="9765926at2"/>
<gene>
    <name evidence="5" type="ORF">SAMN04487942_0610</name>
</gene>
<evidence type="ECO:0000313" key="6">
    <source>
        <dbReference type="Proteomes" id="UP000198657"/>
    </source>
</evidence>
<dbReference type="InterPro" id="IPR001304">
    <property type="entry name" value="C-type_lectin-like"/>
</dbReference>
<dbReference type="GO" id="GO:0035591">
    <property type="term" value="F:signaling adaptor activity"/>
    <property type="evidence" value="ECO:0007669"/>
    <property type="project" value="TreeGrafter"/>
</dbReference>
<dbReference type="InterPro" id="IPR032675">
    <property type="entry name" value="LRR_dom_sf"/>
</dbReference>
<keyword evidence="1" id="KW-0433">Leucine-rich repeat</keyword>
<dbReference type="InterPro" id="IPR016186">
    <property type="entry name" value="C-type_lectin-like/link_sf"/>
</dbReference>
<dbReference type="STRING" id="604089.SAMN04487942_0610"/>
<dbReference type="PANTHER" id="PTHR47566">
    <property type="match status" value="1"/>
</dbReference>
<feature type="domain" description="C-type lectin" evidence="4">
    <location>
        <begin position="487"/>
        <end position="614"/>
    </location>
</feature>
<feature type="chain" id="PRO_5011674751" evidence="3">
    <location>
        <begin position="19"/>
        <end position="1033"/>
    </location>
</feature>
<dbReference type="CDD" id="cd03603">
    <property type="entry name" value="CLECT_VCBS"/>
    <property type="match status" value="1"/>
</dbReference>
<dbReference type="RefSeq" id="WP_091165546.1">
    <property type="nucleotide sequence ID" value="NZ_CBCSFM010000001.1"/>
</dbReference>
<dbReference type="InterPro" id="IPR034007">
    <property type="entry name" value="CTLD_bac"/>
</dbReference>
<dbReference type="InterPro" id="IPR026341">
    <property type="entry name" value="T9SS_type_B"/>
</dbReference>
<protein>
    <submittedName>
        <fullName evidence="5">Gliding motility-associated C-terminal domain-containing protein</fullName>
    </submittedName>
</protein>
<dbReference type="EMBL" id="FODN01000001">
    <property type="protein sequence ID" value="SEN69217.1"/>
    <property type="molecule type" value="Genomic_DNA"/>
</dbReference>
<dbReference type="SUPFAM" id="SSF56436">
    <property type="entry name" value="C-type lectin-like"/>
    <property type="match status" value="1"/>
</dbReference>